<name>A0A7W8B4H6_STRST</name>
<dbReference type="EMBL" id="JACHJD010000023">
    <property type="protein sequence ID" value="MBB5109055.1"/>
    <property type="molecule type" value="Genomic_DNA"/>
</dbReference>
<dbReference type="Proteomes" id="UP000549009">
    <property type="component" value="Unassembled WGS sequence"/>
</dbReference>
<keyword evidence="2" id="KW-1185">Reference proteome</keyword>
<evidence type="ECO:0000313" key="2">
    <source>
        <dbReference type="Proteomes" id="UP000549009"/>
    </source>
</evidence>
<gene>
    <name evidence="1" type="ORF">FHS40_008181</name>
</gene>
<comment type="caution">
    <text evidence="1">The sequence shown here is derived from an EMBL/GenBank/DDBJ whole genome shotgun (WGS) entry which is preliminary data.</text>
</comment>
<accession>A0A7W8B4H6</accession>
<organism evidence="1 2">
    <name type="scientific">Streptomyces spectabilis</name>
    <dbReference type="NCBI Taxonomy" id="68270"/>
    <lineage>
        <taxon>Bacteria</taxon>
        <taxon>Bacillati</taxon>
        <taxon>Actinomycetota</taxon>
        <taxon>Actinomycetes</taxon>
        <taxon>Kitasatosporales</taxon>
        <taxon>Streptomycetaceae</taxon>
        <taxon>Streptomyces</taxon>
    </lineage>
</organism>
<protein>
    <submittedName>
        <fullName evidence="1">Uncharacterized protein</fullName>
    </submittedName>
</protein>
<sequence length="88" mass="9970">MGKQGVQIKELLTDIWDPPMKQAQQLASEYCKTAAILCHRRQRFPSSGNKIRPLHQRILGYRVGGVRHDAKGACSVTAIKNYNTTVRY</sequence>
<dbReference type="AlphaFoldDB" id="A0A7W8B4H6"/>
<evidence type="ECO:0000313" key="1">
    <source>
        <dbReference type="EMBL" id="MBB5109055.1"/>
    </source>
</evidence>
<proteinExistence type="predicted"/>
<reference evidence="1 2" key="1">
    <citation type="submission" date="2020-08" db="EMBL/GenBank/DDBJ databases">
        <title>Genomic Encyclopedia of Type Strains, Phase III (KMG-III): the genomes of soil and plant-associated and newly described type strains.</title>
        <authorList>
            <person name="Whitman W."/>
        </authorList>
    </citation>
    <scope>NUCLEOTIDE SEQUENCE [LARGE SCALE GENOMIC DNA]</scope>
    <source>
        <strain evidence="1 2">CECT 3146</strain>
    </source>
</reference>